<reference evidence="9 10" key="1">
    <citation type="submission" date="2016-10" db="EMBL/GenBank/DDBJ databases">
        <authorList>
            <person name="de Groot N.N."/>
        </authorList>
    </citation>
    <scope>NUCLEOTIDE SEQUENCE [LARGE SCALE GENOMIC DNA]</scope>
    <source>
        <strain evidence="9 10">DSM 23609</strain>
    </source>
</reference>
<keyword evidence="7" id="KW-0653">Protein transport</keyword>
<evidence type="ECO:0000256" key="4">
    <source>
        <dbReference type="ARBA" id="ARBA00022692"/>
    </source>
</evidence>
<keyword evidence="10" id="KW-1185">Reference proteome</keyword>
<evidence type="ECO:0000256" key="8">
    <source>
        <dbReference type="SAM" id="Phobius"/>
    </source>
</evidence>
<organism evidence="9 10">
    <name type="scientific">Fontimonas thermophila</name>
    <dbReference type="NCBI Taxonomy" id="1076937"/>
    <lineage>
        <taxon>Bacteria</taxon>
        <taxon>Pseudomonadati</taxon>
        <taxon>Pseudomonadota</taxon>
        <taxon>Gammaproteobacteria</taxon>
        <taxon>Nevskiales</taxon>
        <taxon>Nevskiaceae</taxon>
        <taxon>Fontimonas</taxon>
    </lineage>
</organism>
<comment type="similarity">
    <text evidence="2 7">Belongs to the ExbD/TolR family.</text>
</comment>
<evidence type="ECO:0000256" key="5">
    <source>
        <dbReference type="ARBA" id="ARBA00022989"/>
    </source>
</evidence>
<evidence type="ECO:0000313" key="10">
    <source>
        <dbReference type="Proteomes" id="UP000199771"/>
    </source>
</evidence>
<protein>
    <submittedName>
        <fullName evidence="9">Biopolymer transport protein ExbD</fullName>
    </submittedName>
</protein>
<dbReference type="GO" id="GO:0015031">
    <property type="term" value="P:protein transport"/>
    <property type="evidence" value="ECO:0007669"/>
    <property type="project" value="UniProtKB-KW"/>
</dbReference>
<dbReference type="Proteomes" id="UP000199771">
    <property type="component" value="Unassembled WGS sequence"/>
</dbReference>
<dbReference type="GO" id="GO:0022857">
    <property type="term" value="F:transmembrane transporter activity"/>
    <property type="evidence" value="ECO:0007669"/>
    <property type="project" value="InterPro"/>
</dbReference>
<dbReference type="AlphaFoldDB" id="A0A1I2IZ73"/>
<evidence type="ECO:0000256" key="6">
    <source>
        <dbReference type="ARBA" id="ARBA00023136"/>
    </source>
</evidence>
<evidence type="ECO:0000313" key="9">
    <source>
        <dbReference type="EMBL" id="SFF47020.1"/>
    </source>
</evidence>
<dbReference type="Pfam" id="PF02472">
    <property type="entry name" value="ExbD"/>
    <property type="match status" value="1"/>
</dbReference>
<sequence length="171" mass="19000">MIRSRTLRTQRLERRRKRNRPGQLNLTSLMDIFTILVFFLLVNSSQVEVLPNPRTLTLPESVAVQGPRQTVLLMVTREEILVNNEPVMRVEDAANTTGTLLAPLKSRLLQEGLMPVLGAATPGAVSRGEINIMADKDIPYQLIKKIMATCTEARFAKISLAVAHREGGSAR</sequence>
<dbReference type="STRING" id="1076937.SAMN04488120_10515"/>
<evidence type="ECO:0000256" key="3">
    <source>
        <dbReference type="ARBA" id="ARBA00022475"/>
    </source>
</evidence>
<dbReference type="InterPro" id="IPR003400">
    <property type="entry name" value="ExbD"/>
</dbReference>
<keyword evidence="6 8" id="KW-0472">Membrane</keyword>
<dbReference type="GO" id="GO:0005886">
    <property type="term" value="C:plasma membrane"/>
    <property type="evidence" value="ECO:0007669"/>
    <property type="project" value="UniProtKB-SubCell"/>
</dbReference>
<dbReference type="EMBL" id="FOOC01000005">
    <property type="protein sequence ID" value="SFF47020.1"/>
    <property type="molecule type" value="Genomic_DNA"/>
</dbReference>
<proteinExistence type="inferred from homology"/>
<keyword evidence="3" id="KW-1003">Cell membrane</keyword>
<keyword evidence="4 7" id="KW-0812">Transmembrane</keyword>
<accession>A0A1I2IZ73</accession>
<evidence type="ECO:0000256" key="7">
    <source>
        <dbReference type="RuleBase" id="RU003879"/>
    </source>
</evidence>
<comment type="subcellular location">
    <subcellularLocation>
        <location evidence="1">Cell membrane</location>
        <topology evidence="1">Single-pass membrane protein</topology>
    </subcellularLocation>
    <subcellularLocation>
        <location evidence="7">Cell membrane</location>
        <topology evidence="7">Single-pass type II membrane protein</topology>
    </subcellularLocation>
</comment>
<evidence type="ECO:0000256" key="1">
    <source>
        <dbReference type="ARBA" id="ARBA00004162"/>
    </source>
</evidence>
<keyword evidence="5 8" id="KW-1133">Transmembrane helix</keyword>
<evidence type="ECO:0000256" key="2">
    <source>
        <dbReference type="ARBA" id="ARBA00005811"/>
    </source>
</evidence>
<name>A0A1I2IZ73_9GAMM</name>
<keyword evidence="7" id="KW-0813">Transport</keyword>
<dbReference type="PANTHER" id="PTHR30558">
    <property type="entry name" value="EXBD MEMBRANE COMPONENT OF PMF-DRIVEN MACROMOLECULE IMPORT SYSTEM"/>
    <property type="match status" value="1"/>
</dbReference>
<feature type="transmembrane region" description="Helical" evidence="8">
    <location>
        <begin position="21"/>
        <end position="42"/>
    </location>
</feature>
<gene>
    <name evidence="9" type="ORF">SAMN04488120_10515</name>
</gene>